<evidence type="ECO:0000313" key="12">
    <source>
        <dbReference type="Proteomes" id="UP000258127"/>
    </source>
</evidence>
<evidence type="ECO:0000256" key="4">
    <source>
        <dbReference type="ARBA" id="ARBA00022723"/>
    </source>
</evidence>
<keyword evidence="12" id="KW-1185">Reference proteome</keyword>
<evidence type="ECO:0000256" key="1">
    <source>
        <dbReference type="ARBA" id="ARBA00012493"/>
    </source>
</evidence>
<proteinExistence type="inferred from homology"/>
<dbReference type="PRINTS" id="PR00866">
    <property type="entry name" value="RNADNAPOLMS"/>
</dbReference>
<keyword evidence="7" id="KW-0051">Antiviral defense</keyword>
<evidence type="ECO:0000256" key="6">
    <source>
        <dbReference type="ARBA" id="ARBA00022918"/>
    </source>
</evidence>
<dbReference type="InterPro" id="IPR000477">
    <property type="entry name" value="RT_dom"/>
</dbReference>
<reference evidence="11 12" key="1">
    <citation type="submission" date="2018-08" db="EMBL/GenBank/DDBJ databases">
        <authorList>
            <person name="Lee Y."/>
            <person name="Kakembo D."/>
        </authorList>
    </citation>
    <scope>NUCLEOTIDE SEQUENCE [LARGE SCALE GENOMIC DNA]</scope>
    <source>
        <strain evidence="11 12">JBCS1880</strain>
    </source>
</reference>
<keyword evidence="5" id="KW-0460">Magnesium</keyword>
<evidence type="ECO:0000256" key="7">
    <source>
        <dbReference type="ARBA" id="ARBA00023118"/>
    </source>
</evidence>
<dbReference type="SUPFAM" id="SSF56672">
    <property type="entry name" value="DNA/RNA polymerases"/>
    <property type="match status" value="1"/>
</dbReference>
<gene>
    <name evidence="11" type="ORF">DZC75_18680</name>
</gene>
<dbReference type="GO" id="GO:0003964">
    <property type="term" value="F:RNA-directed DNA polymerase activity"/>
    <property type="evidence" value="ECO:0007669"/>
    <property type="project" value="UniProtKB-KW"/>
</dbReference>
<dbReference type="InterPro" id="IPR000123">
    <property type="entry name" value="Reverse_transcriptase_msDNA"/>
</dbReference>
<feature type="domain" description="Reverse transcriptase" evidence="10">
    <location>
        <begin position="18"/>
        <end position="242"/>
    </location>
</feature>
<dbReference type="Proteomes" id="UP000258127">
    <property type="component" value="Chromosome"/>
</dbReference>
<comment type="catalytic activity">
    <reaction evidence="9">
        <text>DNA(n) + a 2'-deoxyribonucleoside 5'-triphosphate = DNA(n+1) + diphosphate</text>
        <dbReference type="Rhea" id="RHEA:22508"/>
        <dbReference type="Rhea" id="RHEA-COMP:17339"/>
        <dbReference type="Rhea" id="RHEA-COMP:17340"/>
        <dbReference type="ChEBI" id="CHEBI:33019"/>
        <dbReference type="ChEBI" id="CHEBI:61560"/>
        <dbReference type="ChEBI" id="CHEBI:173112"/>
        <dbReference type="EC" id="2.7.7.49"/>
    </reaction>
</comment>
<dbReference type="InterPro" id="IPR051083">
    <property type="entry name" value="GrpII_Intron_Splice-Mob/Def"/>
</dbReference>
<evidence type="ECO:0000259" key="10">
    <source>
        <dbReference type="PROSITE" id="PS50878"/>
    </source>
</evidence>
<evidence type="ECO:0000256" key="8">
    <source>
        <dbReference type="ARBA" id="ARBA00034120"/>
    </source>
</evidence>
<evidence type="ECO:0000256" key="2">
    <source>
        <dbReference type="ARBA" id="ARBA00022679"/>
    </source>
</evidence>
<dbReference type="EC" id="2.7.7.49" evidence="1"/>
<dbReference type="GO" id="GO:0046872">
    <property type="term" value="F:metal ion binding"/>
    <property type="evidence" value="ECO:0007669"/>
    <property type="project" value="UniProtKB-KW"/>
</dbReference>
<dbReference type="GO" id="GO:0003723">
    <property type="term" value="F:RNA binding"/>
    <property type="evidence" value="ECO:0007669"/>
    <property type="project" value="InterPro"/>
</dbReference>
<evidence type="ECO:0000256" key="3">
    <source>
        <dbReference type="ARBA" id="ARBA00022695"/>
    </source>
</evidence>
<dbReference type="NCBIfam" id="NF038233">
    <property type="entry name" value="retron_St85_RT"/>
    <property type="match status" value="1"/>
</dbReference>
<name>A0AAI8KEA5_9PSED</name>
<dbReference type="CDD" id="cd03487">
    <property type="entry name" value="RT_Bac_retron_II"/>
    <property type="match status" value="1"/>
</dbReference>
<dbReference type="AlphaFoldDB" id="A0AAI8KEA5"/>
<evidence type="ECO:0000313" key="11">
    <source>
        <dbReference type="EMBL" id="AXO89930.1"/>
    </source>
</evidence>
<sequence length="317" mass="35951">MSLYEFRKQISVALSLSAQDVARLIVRAPYAYKRYTIPKKGGGVRPIAQPAKETKIIQSILISDWYCRLPVHENAAAYKSGASIKANAERHKNNTFVAKFDFKNFFGSITYSDLVNHLSYVFVNEVTKQSILDMARVSCVRDRSSGDLTLSIGAPSSPVLSNSIMYNFDLAVVEWCAERDVEYSRYADDLTFSAKDRGVLFSVKDFLLSTLEEIPYPKLSLNEEKTIYASKKNQRRVTGLIISNENKVSLGRERKRLISAMVHKYSHQDLDEKAVTQLQGLLAFAHDIEPLFIAKLRGKYSSKVIMDLMRKRGKKIK</sequence>
<keyword evidence="6 11" id="KW-0695">RNA-directed DNA polymerase</keyword>
<dbReference type="EMBL" id="CP031641">
    <property type="protein sequence ID" value="AXO89930.1"/>
    <property type="molecule type" value="Genomic_DNA"/>
</dbReference>
<dbReference type="PANTHER" id="PTHR34047">
    <property type="entry name" value="NUCLEAR INTRON MATURASE 1, MITOCHONDRIAL-RELATED"/>
    <property type="match status" value="1"/>
</dbReference>
<protein>
    <recommendedName>
        <fullName evidence="1">RNA-directed DNA polymerase</fullName>
        <ecNumber evidence="1">2.7.7.49</ecNumber>
    </recommendedName>
</protein>
<keyword evidence="2" id="KW-0808">Transferase</keyword>
<evidence type="ECO:0000256" key="9">
    <source>
        <dbReference type="ARBA" id="ARBA00048173"/>
    </source>
</evidence>
<evidence type="ECO:0000256" key="5">
    <source>
        <dbReference type="ARBA" id="ARBA00022842"/>
    </source>
</evidence>
<dbReference type="PROSITE" id="PS50878">
    <property type="entry name" value="RT_POL"/>
    <property type="match status" value="1"/>
</dbReference>
<dbReference type="PANTHER" id="PTHR34047:SF7">
    <property type="entry name" value="RNA-DIRECTED DNA POLYMERASE"/>
    <property type="match status" value="1"/>
</dbReference>
<comment type="similarity">
    <text evidence="8">Belongs to the bacterial reverse transcriptase family.</text>
</comment>
<accession>A0AAI8KEA5</accession>
<keyword evidence="3" id="KW-0548">Nucleotidyltransferase</keyword>
<dbReference type="GO" id="GO:0051607">
    <property type="term" value="P:defense response to virus"/>
    <property type="evidence" value="ECO:0007669"/>
    <property type="project" value="UniProtKB-KW"/>
</dbReference>
<dbReference type="RefSeq" id="WP_116889246.1">
    <property type="nucleotide sequence ID" value="NZ_CP031641.1"/>
</dbReference>
<keyword evidence="4" id="KW-0479">Metal-binding</keyword>
<dbReference type="Pfam" id="PF00078">
    <property type="entry name" value="RVT_1"/>
    <property type="match status" value="1"/>
</dbReference>
<dbReference type="InterPro" id="IPR043502">
    <property type="entry name" value="DNA/RNA_pol_sf"/>
</dbReference>
<organism evidence="11 12">
    <name type="scientific">Pseudomonas parafulva</name>
    <dbReference type="NCBI Taxonomy" id="157782"/>
    <lineage>
        <taxon>Bacteria</taxon>
        <taxon>Pseudomonadati</taxon>
        <taxon>Pseudomonadota</taxon>
        <taxon>Gammaproteobacteria</taxon>
        <taxon>Pseudomonadales</taxon>
        <taxon>Pseudomonadaceae</taxon>
        <taxon>Pseudomonas</taxon>
    </lineage>
</organism>